<dbReference type="Proteomes" id="UP001271769">
    <property type="component" value="Unassembled WGS sequence"/>
</dbReference>
<evidence type="ECO:0000256" key="1">
    <source>
        <dbReference type="SAM" id="Phobius"/>
    </source>
</evidence>
<dbReference type="RefSeq" id="WP_320502093.1">
    <property type="nucleotide sequence ID" value="NZ_JAXCLX010000003.1"/>
</dbReference>
<keyword evidence="1" id="KW-0472">Membrane</keyword>
<reference evidence="2 3" key="1">
    <citation type="journal article" date="2013" name="Antonie Van Leeuwenhoek">
        <title>Dongia rigui sp. nov., isolated from freshwater of a large wetland in Korea.</title>
        <authorList>
            <person name="Baik K.S."/>
            <person name="Hwang Y.M."/>
            <person name="Choi J.S."/>
            <person name="Kwon J."/>
            <person name="Seong C.N."/>
        </authorList>
    </citation>
    <scope>NUCLEOTIDE SEQUENCE [LARGE SCALE GENOMIC DNA]</scope>
    <source>
        <strain evidence="2 3">04SU4-P</strain>
    </source>
</reference>
<dbReference type="EMBL" id="JAXCLX010000003">
    <property type="protein sequence ID" value="MDY0873619.1"/>
    <property type="molecule type" value="Genomic_DNA"/>
</dbReference>
<name>A0ABU5E348_9PROT</name>
<gene>
    <name evidence="2" type="ORF">SMD31_16890</name>
</gene>
<dbReference type="Pfam" id="PF06127">
    <property type="entry name" value="Mpo1-like"/>
    <property type="match status" value="1"/>
</dbReference>
<evidence type="ECO:0000313" key="3">
    <source>
        <dbReference type="Proteomes" id="UP001271769"/>
    </source>
</evidence>
<feature type="transmembrane region" description="Helical" evidence="1">
    <location>
        <begin position="70"/>
        <end position="90"/>
    </location>
</feature>
<keyword evidence="3" id="KW-1185">Reference proteome</keyword>
<keyword evidence="1" id="KW-1133">Transmembrane helix</keyword>
<accession>A0ABU5E348</accession>
<sequence>MAAKWAARNGRPRGVTTDKTFRDGVQMTFQEFWRLYLDVHRHPLTRGMHYSATTVGIIATLLAIYHQQPLFCAAGIVFAVVMAVTSHWWVEHNQPLIKVNAFYGALADLRMCWLAITGGIGAEYARLGLGAAAPRRQSQPAE</sequence>
<comment type="caution">
    <text evidence="2">The sequence shown here is derived from an EMBL/GenBank/DDBJ whole genome shotgun (WGS) entry which is preliminary data.</text>
</comment>
<dbReference type="PANTHER" id="PTHR34205">
    <property type="entry name" value="TRANSMEMBRANE PROTEIN"/>
    <property type="match status" value="1"/>
</dbReference>
<evidence type="ECO:0000313" key="2">
    <source>
        <dbReference type="EMBL" id="MDY0873619.1"/>
    </source>
</evidence>
<proteinExistence type="predicted"/>
<feature type="transmembrane region" description="Helical" evidence="1">
    <location>
        <begin position="47"/>
        <end position="65"/>
    </location>
</feature>
<dbReference type="InterPro" id="IPR009305">
    <property type="entry name" value="Mpo1-like"/>
</dbReference>
<protein>
    <submittedName>
        <fullName evidence="2">DUF962 domain-containing protein</fullName>
    </submittedName>
</protein>
<keyword evidence="1" id="KW-0812">Transmembrane</keyword>
<dbReference type="PANTHER" id="PTHR34205:SF2">
    <property type="entry name" value="DUF962 DOMAIN-CONTAINING PROTEIN"/>
    <property type="match status" value="1"/>
</dbReference>
<organism evidence="2 3">
    <name type="scientific">Dongia rigui</name>
    <dbReference type="NCBI Taxonomy" id="940149"/>
    <lineage>
        <taxon>Bacteria</taxon>
        <taxon>Pseudomonadati</taxon>
        <taxon>Pseudomonadota</taxon>
        <taxon>Alphaproteobacteria</taxon>
        <taxon>Rhodospirillales</taxon>
        <taxon>Dongiaceae</taxon>
        <taxon>Dongia</taxon>
    </lineage>
</organism>